<evidence type="ECO:0000313" key="3">
    <source>
        <dbReference type="Proteomes" id="UP000010802"/>
    </source>
</evidence>
<dbReference type="PANTHER" id="PTHR35024">
    <property type="entry name" value="HYPOTHETICAL CYTOSOLIC PROTEIN"/>
    <property type="match status" value="1"/>
</dbReference>
<gene>
    <name evidence="2" type="ordered locus">TEPIRE1_2834</name>
</gene>
<accession>F4LV77</accession>
<evidence type="ECO:0000313" key="2">
    <source>
        <dbReference type="EMBL" id="CDI41094.1"/>
    </source>
</evidence>
<dbReference type="HOGENOM" id="CLU_072799_4_3_9"/>
<evidence type="ECO:0000256" key="1">
    <source>
        <dbReference type="ARBA" id="ARBA00044755"/>
    </source>
</evidence>
<dbReference type="STRING" id="1209989.TepRe1_2626"/>
<dbReference type="KEGG" id="tae:TepiRe1_2834"/>
<dbReference type="KEGG" id="tep:TepRe1_2626"/>
<dbReference type="RefSeq" id="WP_013779643.1">
    <property type="nucleotide sequence ID" value="NC_015519.1"/>
</dbReference>
<dbReference type="AlphaFoldDB" id="F4LV77"/>
<dbReference type="eggNOG" id="COG1664">
    <property type="taxonomic scope" value="Bacteria"/>
</dbReference>
<comment type="similarity">
    <text evidence="1">Belongs to the bactofilin family.</text>
</comment>
<name>F4LV77_TEPAE</name>
<dbReference type="PANTHER" id="PTHR35024:SF4">
    <property type="entry name" value="POLYMER-FORMING CYTOSKELETAL PROTEIN"/>
    <property type="match status" value="1"/>
</dbReference>
<dbReference type="EMBL" id="HF563609">
    <property type="protein sequence ID" value="CDI41094.1"/>
    <property type="molecule type" value="Genomic_DNA"/>
</dbReference>
<sequence length="140" mass="15123">MFGKRSEPTIANTDRVDTILGKNAEFNGKIKSSGLMRIEGNFDGELECDEDLIISEGAKVTAELKARNAIIAGVFQGNIQLDGKLEIKNTGKVTGDIKVGTLLVEDGAFFDGKCEMLGAGHKPDLNLVEINRNEKKTNPT</sequence>
<dbReference type="Pfam" id="PF04519">
    <property type="entry name" value="Bactofilin"/>
    <property type="match status" value="1"/>
</dbReference>
<reference evidence="3" key="1">
    <citation type="journal article" date="2013" name="Genome Announc.">
        <title>First genome sequence of a syntrophic acetate-oxidizing bacterium, Tepidanaerobacter acetatoxydans strain Re1.</title>
        <authorList>
            <person name="Manzoor S."/>
            <person name="Bongcam-Rudloff E."/>
            <person name="Schnurer A."/>
            <person name="Muller B."/>
        </authorList>
    </citation>
    <scope>NUCLEOTIDE SEQUENCE [LARGE SCALE GENOMIC DNA]</scope>
    <source>
        <strain evidence="3">Re1</strain>
    </source>
</reference>
<proteinExistence type="inferred from homology"/>
<dbReference type="OrthoDB" id="9802488at2"/>
<protein>
    <recommendedName>
        <fullName evidence="4">Integral membrane protein CcmA involved in cell shape determination</fullName>
    </recommendedName>
</protein>
<dbReference type="InterPro" id="IPR007607">
    <property type="entry name" value="BacA/B"/>
</dbReference>
<organism evidence="2 3">
    <name type="scientific">Tepidanaerobacter acetatoxydans (strain DSM 21804 / JCM 16047 / Re1)</name>
    <dbReference type="NCBI Taxonomy" id="1209989"/>
    <lineage>
        <taxon>Bacteria</taxon>
        <taxon>Bacillati</taxon>
        <taxon>Bacillota</taxon>
        <taxon>Clostridia</taxon>
        <taxon>Thermosediminibacterales</taxon>
        <taxon>Tepidanaerobacteraceae</taxon>
        <taxon>Tepidanaerobacter</taxon>
    </lineage>
</organism>
<evidence type="ECO:0008006" key="4">
    <source>
        <dbReference type="Google" id="ProtNLM"/>
    </source>
</evidence>
<dbReference type="Proteomes" id="UP000010802">
    <property type="component" value="Chromosome"/>
</dbReference>
<keyword evidence="3" id="KW-1185">Reference proteome</keyword>